<dbReference type="RefSeq" id="WP_106117304.1">
    <property type="nucleotide sequence ID" value="NZ_CP165623.1"/>
</dbReference>
<dbReference type="GO" id="GO:0061542">
    <property type="term" value="F:3-demethylubiquinol 3-O-methyltransferase activity"/>
    <property type="evidence" value="ECO:0007669"/>
    <property type="project" value="UniProtKB-EC"/>
</dbReference>
<dbReference type="Gene3D" id="3.40.50.150">
    <property type="entry name" value="Vaccinia Virus protein VP39"/>
    <property type="match status" value="1"/>
</dbReference>
<sequence length="239" mass="27974">MKNTFDYLYIYFSENYLTHERTKKECTLIEQLCSLEKGDHVLDIGCGHGRISNELAHRGYRVTGIDWSQNALDLAILNARKSNLDICYKNKNFLDTLWREKFDCALSWYTSFGYSNDEICKLQLSKIYDSLKKGGRFLIDHINRDRCLKYLPASSVLEREGNFMIDHFDYNPVQGTLHVRRQFIKDGELSETPYNIRLLTFTEIKEWMLRAGFKNIEGHNNKGQPFSVDSERMILTGVK</sequence>
<dbReference type="GO" id="GO:0032259">
    <property type="term" value="P:methylation"/>
    <property type="evidence" value="ECO:0007669"/>
    <property type="project" value="UniProtKB-KW"/>
</dbReference>
<dbReference type="Pfam" id="PF13649">
    <property type="entry name" value="Methyltransf_25"/>
    <property type="match status" value="1"/>
</dbReference>
<dbReference type="Gene3D" id="2.20.25.110">
    <property type="entry name" value="S-adenosyl-L-methionine-dependent methyltransferases"/>
    <property type="match status" value="1"/>
</dbReference>
<accession>A0AB39WV09</accession>
<dbReference type="InterPro" id="IPR041698">
    <property type="entry name" value="Methyltransf_25"/>
</dbReference>
<proteinExistence type="predicted"/>
<dbReference type="CDD" id="cd02440">
    <property type="entry name" value="AdoMet_MTases"/>
    <property type="match status" value="1"/>
</dbReference>
<dbReference type="AlphaFoldDB" id="A0AB39WV09"/>
<evidence type="ECO:0000313" key="3">
    <source>
        <dbReference type="EMBL" id="XDV05354.1"/>
    </source>
</evidence>
<dbReference type="GO" id="GO:0102208">
    <property type="term" value="F:2-polyprenyl-6-hydroxyphenol methylase activity"/>
    <property type="evidence" value="ECO:0007669"/>
    <property type="project" value="UniProtKB-EC"/>
</dbReference>
<evidence type="ECO:0000256" key="1">
    <source>
        <dbReference type="ARBA" id="ARBA00022679"/>
    </source>
</evidence>
<protein>
    <submittedName>
        <fullName evidence="3">Class I SAM-dependent methyltransferase</fullName>
        <ecNumber evidence="3">2.1.1.222</ecNumber>
        <ecNumber evidence="3">2.1.1.64</ecNumber>
    </submittedName>
</protein>
<dbReference type="SUPFAM" id="SSF53335">
    <property type="entry name" value="S-adenosyl-L-methionine-dependent methyltransferases"/>
    <property type="match status" value="1"/>
</dbReference>
<feature type="domain" description="Methyltransferase" evidence="2">
    <location>
        <begin position="41"/>
        <end position="135"/>
    </location>
</feature>
<name>A0AB39WV09_9PSED</name>
<gene>
    <name evidence="3" type="ORF">AB3G35_20160</name>
</gene>
<keyword evidence="3" id="KW-0489">Methyltransferase</keyword>
<dbReference type="InterPro" id="IPR029063">
    <property type="entry name" value="SAM-dependent_MTases_sf"/>
</dbReference>
<dbReference type="EMBL" id="CP165623">
    <property type="protein sequence ID" value="XDV05354.1"/>
    <property type="molecule type" value="Genomic_DNA"/>
</dbReference>
<dbReference type="EC" id="2.1.1.222" evidence="3"/>
<dbReference type="PANTHER" id="PTHR43861">
    <property type="entry name" value="TRANS-ACONITATE 2-METHYLTRANSFERASE-RELATED"/>
    <property type="match status" value="1"/>
</dbReference>
<reference evidence="3" key="1">
    <citation type="submission" date="2024-07" db="EMBL/GenBank/DDBJ databases">
        <authorList>
            <person name="Biller S.J."/>
        </authorList>
    </citation>
    <scope>NUCLEOTIDE SEQUENCE</scope>
    <source>
        <strain evidence="3">WC2401</strain>
    </source>
</reference>
<organism evidence="3">
    <name type="scientific">Pseudomonas sp. WC2401</name>
    <dbReference type="NCBI Taxonomy" id="3234143"/>
    <lineage>
        <taxon>Bacteria</taxon>
        <taxon>Pseudomonadati</taxon>
        <taxon>Pseudomonadota</taxon>
        <taxon>Gammaproteobacteria</taxon>
        <taxon>Pseudomonadales</taxon>
        <taxon>Pseudomonadaceae</taxon>
        <taxon>Pseudomonas</taxon>
    </lineage>
</organism>
<keyword evidence="1 3" id="KW-0808">Transferase</keyword>
<evidence type="ECO:0000259" key="2">
    <source>
        <dbReference type="Pfam" id="PF13649"/>
    </source>
</evidence>
<dbReference type="EC" id="2.1.1.64" evidence="3"/>